<evidence type="ECO:0000256" key="13">
    <source>
        <dbReference type="ARBA" id="ARBA00025634"/>
    </source>
</evidence>
<dbReference type="InterPro" id="IPR005256">
    <property type="entry name" value="Anth_synth_I_PabB"/>
</dbReference>
<keyword evidence="17" id="KW-1133">Transmembrane helix</keyword>
<comment type="similarity">
    <text evidence="3 15">Belongs to the anthranilate synthase component I family.</text>
</comment>
<evidence type="ECO:0000256" key="12">
    <source>
        <dbReference type="ARBA" id="ARBA00023239"/>
    </source>
</evidence>
<comment type="function">
    <text evidence="13 15">Part of a heterotetrameric complex that catalyzes the two-step biosynthesis of anthranilate, an intermediate in the biosynthesis of L-tryptophan. In the first step, the glutamine-binding beta subunit (TrpG) of anthranilate synthase (AS) provides the glutamine amidotransferase activity which generates ammonia as a substrate that, along with chorismate, is used in the second step, catalyzed by the large alpha subunit of AS (TrpE) to produce anthranilate. In the absence of TrpG, TrpE can synthesize anthranilate directly from chorismate and high concentrations of ammonia.</text>
</comment>
<dbReference type="NCBIfam" id="TIGR02234">
    <property type="entry name" value="trp_oprn_chp"/>
    <property type="match status" value="1"/>
</dbReference>
<dbReference type="Pfam" id="PF09534">
    <property type="entry name" value="Trp_oprn_chp"/>
    <property type="match status" value="1"/>
</dbReference>
<dbReference type="GO" id="GO:0000162">
    <property type="term" value="P:L-tryptophan biosynthetic process"/>
    <property type="evidence" value="ECO:0007669"/>
    <property type="project" value="UniProtKB-UniPathway"/>
</dbReference>
<dbReference type="PANTHER" id="PTHR11236">
    <property type="entry name" value="AMINOBENZOATE/ANTHRANILATE SYNTHASE"/>
    <property type="match status" value="1"/>
</dbReference>
<dbReference type="InterPro" id="IPR019051">
    <property type="entry name" value="Trp_biosyn_TM_oprn/chp"/>
</dbReference>
<dbReference type="EC" id="4.1.3.27" evidence="5 15"/>
<keyword evidence="11 15" id="KW-0057">Aromatic amino acid biosynthesis</keyword>
<evidence type="ECO:0000256" key="11">
    <source>
        <dbReference type="ARBA" id="ARBA00023141"/>
    </source>
</evidence>
<feature type="transmembrane region" description="Helical" evidence="17">
    <location>
        <begin position="597"/>
        <end position="619"/>
    </location>
</feature>
<keyword evidence="10 15" id="KW-0460">Magnesium</keyword>
<feature type="transmembrane region" description="Helical" evidence="17">
    <location>
        <begin position="644"/>
        <end position="665"/>
    </location>
</feature>
<evidence type="ECO:0000313" key="20">
    <source>
        <dbReference type="EMBL" id="EUA54963.1"/>
    </source>
</evidence>
<gene>
    <name evidence="15 20" type="primary">trpE</name>
    <name evidence="20" type="ORF">I550_3114</name>
</gene>
<dbReference type="InterPro" id="IPR005801">
    <property type="entry name" value="ADC_synthase"/>
</dbReference>
<evidence type="ECO:0000256" key="2">
    <source>
        <dbReference type="ARBA" id="ARBA00004873"/>
    </source>
</evidence>
<dbReference type="PATRIC" id="fig|1299331.3.peg.3035"/>
<dbReference type="NCBIfam" id="NF010086">
    <property type="entry name" value="PRK13571.1"/>
    <property type="match status" value="1"/>
</dbReference>
<dbReference type="GO" id="GO:0046872">
    <property type="term" value="F:metal ion binding"/>
    <property type="evidence" value="ECO:0007669"/>
    <property type="project" value="UniProtKB-KW"/>
</dbReference>
<protein>
    <recommendedName>
        <fullName evidence="6 15">Anthranilate synthase component 1</fullName>
        <ecNumber evidence="5 15">4.1.3.27</ecNumber>
    </recommendedName>
</protein>
<dbReference type="Pfam" id="PF00425">
    <property type="entry name" value="Chorismate_bind"/>
    <property type="match status" value="1"/>
</dbReference>
<dbReference type="InterPro" id="IPR015890">
    <property type="entry name" value="Chorismate_C"/>
</dbReference>
<proteinExistence type="inferred from homology"/>
<dbReference type="PRINTS" id="PR00095">
    <property type="entry name" value="ANTSNTHASEI"/>
</dbReference>
<evidence type="ECO:0000256" key="1">
    <source>
        <dbReference type="ARBA" id="ARBA00001946"/>
    </source>
</evidence>
<dbReference type="SUPFAM" id="SSF56322">
    <property type="entry name" value="ADC synthase"/>
    <property type="match status" value="1"/>
</dbReference>
<keyword evidence="12 15" id="KW-0456">Lyase</keyword>
<evidence type="ECO:0000256" key="10">
    <source>
        <dbReference type="ARBA" id="ARBA00022842"/>
    </source>
</evidence>
<dbReference type="FunFam" id="3.60.120.10:FF:000008">
    <property type="entry name" value="Anthranilate synthase component 1"/>
    <property type="match status" value="1"/>
</dbReference>
<evidence type="ECO:0000256" key="16">
    <source>
        <dbReference type="SAM" id="MobiDB-lite"/>
    </source>
</evidence>
<name>X8CHN7_MYCIT</name>
<evidence type="ECO:0000256" key="3">
    <source>
        <dbReference type="ARBA" id="ARBA00009562"/>
    </source>
</evidence>
<dbReference type="InterPro" id="IPR011746">
    <property type="entry name" value="Trp_synth-assoc_CHP"/>
</dbReference>
<organism evidence="20 21">
    <name type="scientific">Mycobacterium intracellulare 1956</name>
    <dbReference type="NCBI Taxonomy" id="1299331"/>
    <lineage>
        <taxon>Bacteria</taxon>
        <taxon>Bacillati</taxon>
        <taxon>Actinomycetota</taxon>
        <taxon>Actinomycetes</taxon>
        <taxon>Mycobacteriales</taxon>
        <taxon>Mycobacteriaceae</taxon>
        <taxon>Mycobacterium</taxon>
        <taxon>Mycobacterium avium complex (MAC)</taxon>
    </lineage>
</organism>
<evidence type="ECO:0000256" key="5">
    <source>
        <dbReference type="ARBA" id="ARBA00012266"/>
    </source>
</evidence>
<dbReference type="InterPro" id="IPR019999">
    <property type="entry name" value="Anth_synth_I-like"/>
</dbReference>
<evidence type="ECO:0000256" key="9">
    <source>
        <dbReference type="ARBA" id="ARBA00022822"/>
    </source>
</evidence>
<feature type="domain" description="Chorismate-utilising enzyme C-terminal" evidence="18">
    <location>
        <begin position="231"/>
        <end position="489"/>
    </location>
</feature>
<evidence type="ECO:0000256" key="8">
    <source>
        <dbReference type="ARBA" id="ARBA00022723"/>
    </source>
</evidence>
<dbReference type="PANTHER" id="PTHR11236:SF46">
    <property type="entry name" value="ANTHRANILATE SYNTHASE COMPONENT 1"/>
    <property type="match status" value="1"/>
</dbReference>
<dbReference type="NCBIfam" id="TIGR00564">
    <property type="entry name" value="trpE_most"/>
    <property type="match status" value="1"/>
</dbReference>
<evidence type="ECO:0000256" key="7">
    <source>
        <dbReference type="ARBA" id="ARBA00022605"/>
    </source>
</evidence>
<dbReference type="Pfam" id="PF04715">
    <property type="entry name" value="Anth_synt_I_N"/>
    <property type="match status" value="1"/>
</dbReference>
<evidence type="ECO:0000256" key="17">
    <source>
        <dbReference type="SAM" id="Phobius"/>
    </source>
</evidence>
<evidence type="ECO:0000256" key="14">
    <source>
        <dbReference type="ARBA" id="ARBA00047683"/>
    </source>
</evidence>
<keyword evidence="17" id="KW-0812">Transmembrane</keyword>
<sequence>MHAHLAATTSREDFRQLAAEHRVVPVTRKVLADSETPLSAYRKLAANRPGTFLLESAEHGRSWSRWSFIGAGAPSALTVRDGEAIWLGVVPQDAPTGGDPLRALRATLELLATGPLAGLPPLSGGMVGFFAYDLVRRLERLPELAVDDLGLPDMLLLLATDVAAVDHHEGTITLIANAVNWNGTDERVDEAYDDAVARLDVMTAALGQPLSSTVATFDRPEPRYRAQRSVEEYGKIVDYLVEQIAAGEAFQVVPSQRFEMDTAVDPIDVYRMLRVTNPSPYMYLLHVPNDAGGTDFSIVGSSPEALVTVADGVATTHPIAGTRWRGDTDEEDQLLEKELLADEKERAEHLMLVDLGRNDLGRVCAPGTVRVEDYSHIERYSHVMHLVSTVTGLLGEGRTALDAVTACFPAGTLSGAPKVRAMELIEEVEKTRRGLYGGVVGYLDFAGNADFAIAIRTALMRAGTAYVQSGGGVVADSNGPYEYTEATNKARAVLSAIAAAETLTEPGPAAMAEASARRLNSPWLIRIAQATLVVAAGALWVASRLPWVVIRSFDGLGPPKEVTLSGGAWSTALLPLAMLLLAAAVAAIAVRGWPLRALAGLLALASLAVGYLGVSLWVLPDVAVRGAELAHVSVMSLVGSERRYWGAGVTVAAAACALIAAVLLMRSASDSGSARSSAIKYTTPATRRSIARRDDASGAMLEGRQTPEMSERMIWDALDEGRDPTDAPSESDTEGR</sequence>
<evidence type="ECO:0000259" key="18">
    <source>
        <dbReference type="Pfam" id="PF00425"/>
    </source>
</evidence>
<evidence type="ECO:0000313" key="21">
    <source>
        <dbReference type="Proteomes" id="UP000020825"/>
    </source>
</evidence>
<comment type="caution">
    <text evidence="20">The sequence shown here is derived from an EMBL/GenBank/DDBJ whole genome shotgun (WGS) entry which is preliminary data.</text>
</comment>
<dbReference type="InterPro" id="IPR006805">
    <property type="entry name" value="Anth_synth_I_N"/>
</dbReference>
<evidence type="ECO:0000259" key="19">
    <source>
        <dbReference type="Pfam" id="PF04715"/>
    </source>
</evidence>
<evidence type="ECO:0000256" key="15">
    <source>
        <dbReference type="RuleBase" id="RU364045"/>
    </source>
</evidence>
<dbReference type="Gene3D" id="3.60.120.10">
    <property type="entry name" value="Anthranilate synthase"/>
    <property type="match status" value="1"/>
</dbReference>
<keyword evidence="17" id="KW-0472">Membrane</keyword>
<keyword evidence="7 15" id="KW-0028">Amino-acid biosynthesis</keyword>
<keyword evidence="8 15" id="KW-0479">Metal-binding</keyword>
<accession>X8CHN7</accession>
<dbReference type="Proteomes" id="UP000020825">
    <property type="component" value="Unassembled WGS sequence"/>
</dbReference>
<dbReference type="GO" id="GO:0004049">
    <property type="term" value="F:anthranilate synthase activity"/>
    <property type="evidence" value="ECO:0007669"/>
    <property type="project" value="UniProtKB-EC"/>
</dbReference>
<evidence type="ECO:0000256" key="4">
    <source>
        <dbReference type="ARBA" id="ARBA00011575"/>
    </source>
</evidence>
<feature type="domain" description="Anthranilate synthase component I N-terminal" evidence="19">
    <location>
        <begin position="33"/>
        <end position="174"/>
    </location>
</feature>
<dbReference type="EMBL" id="JAOG01000002">
    <property type="protein sequence ID" value="EUA54963.1"/>
    <property type="molecule type" value="Genomic_DNA"/>
</dbReference>
<evidence type="ECO:0000256" key="6">
    <source>
        <dbReference type="ARBA" id="ARBA00020653"/>
    </source>
</evidence>
<comment type="subunit">
    <text evidence="4 15">Heterotetramer consisting of two non-identical subunits: a beta subunit (TrpG) and a large alpha subunit (TrpE).</text>
</comment>
<comment type="pathway">
    <text evidence="2 15">Amino-acid biosynthesis; L-tryptophan biosynthesis; L-tryptophan from chorismate: step 1/5.</text>
</comment>
<comment type="cofactor">
    <cofactor evidence="1 15">
        <name>Mg(2+)</name>
        <dbReference type="ChEBI" id="CHEBI:18420"/>
    </cofactor>
</comment>
<keyword evidence="9 15" id="KW-0822">Tryptophan biosynthesis</keyword>
<dbReference type="UniPathway" id="UPA00035">
    <property type="reaction ID" value="UER00040"/>
</dbReference>
<feature type="region of interest" description="Disordered" evidence="16">
    <location>
        <begin position="717"/>
        <end position="736"/>
    </location>
</feature>
<feature type="transmembrane region" description="Helical" evidence="17">
    <location>
        <begin position="567"/>
        <end position="590"/>
    </location>
</feature>
<reference evidence="20 21" key="1">
    <citation type="submission" date="2013-12" db="EMBL/GenBank/DDBJ databases">
        <authorList>
            <person name="Zelazny A."/>
            <person name="Olivier K."/>
            <person name="Holland S."/>
            <person name="Lenaerts A."/>
            <person name="Ordway D."/>
            <person name="DeGroote M.A."/>
            <person name="Parker T."/>
            <person name="Sizemore C."/>
            <person name="Tallon L.J."/>
            <person name="Sadzewicz L.K."/>
            <person name="Sengamalay N."/>
            <person name="Fraser C.M."/>
            <person name="Hine E."/>
            <person name="Shefchek K.A."/>
            <person name="Das S.P."/>
            <person name="Tettelin H."/>
        </authorList>
    </citation>
    <scope>NUCLEOTIDE SEQUENCE [LARGE SCALE GENOMIC DNA]</scope>
    <source>
        <strain evidence="20 21">1956</strain>
    </source>
</reference>
<comment type="catalytic activity">
    <reaction evidence="14 15">
        <text>chorismate + L-glutamine = anthranilate + pyruvate + L-glutamate + H(+)</text>
        <dbReference type="Rhea" id="RHEA:21732"/>
        <dbReference type="ChEBI" id="CHEBI:15361"/>
        <dbReference type="ChEBI" id="CHEBI:15378"/>
        <dbReference type="ChEBI" id="CHEBI:16567"/>
        <dbReference type="ChEBI" id="CHEBI:29748"/>
        <dbReference type="ChEBI" id="CHEBI:29985"/>
        <dbReference type="ChEBI" id="CHEBI:58359"/>
        <dbReference type="EC" id="4.1.3.27"/>
    </reaction>
</comment>
<dbReference type="AlphaFoldDB" id="X8CHN7"/>